<dbReference type="PROSITE" id="PS00092">
    <property type="entry name" value="N6_MTASE"/>
    <property type="match status" value="1"/>
</dbReference>
<accession>A0A2K1QGZ4</accession>
<keyword evidence="2" id="KW-1185">Reference proteome</keyword>
<sequence>MTSLTLFRWETASTTEHLANIINRSTFAREKSPLKILDLCSGTGCILLLLRHLLGTSPPGLAVQGLGIDVSDRAVSLARRNADSTSELLAERRGGVMDFRMGDIFDRRGMNERLEPRTDQEHVDAKHMKRIHFDVLVSNPPYVSPKQYRCATTRSVRLYEPEIALVPPQLALEPSRPDGPCVEQDVASMDQLFASMGATVDAADAKIADRFYPALLVMAVETGVKMLLFEVGDAAQAARVVKLVQGAMKGVWHDVGLEIWRDEPGVEQVYRVSRETTCGVAEEEAGLRALENVLIRGRGNIRAVFAYAGRVLSPQG</sequence>
<name>A0A2K1QGZ4_9PEZI</name>
<dbReference type="Proteomes" id="UP000243797">
    <property type="component" value="Unassembled WGS sequence"/>
</dbReference>
<dbReference type="GO" id="GO:0008168">
    <property type="term" value="F:methyltransferase activity"/>
    <property type="evidence" value="ECO:0007669"/>
    <property type="project" value="UniProtKB-KW"/>
</dbReference>
<dbReference type="STRING" id="2082308.A0A2K1QGZ4"/>
<dbReference type="InParanoid" id="A0A2K1QGZ4"/>
<reference evidence="1 2" key="1">
    <citation type="submission" date="2017-06" db="EMBL/GenBank/DDBJ databases">
        <title>Draft genome sequence of a variant of Elsinoe murrayae.</title>
        <authorList>
            <person name="Cheng Q."/>
        </authorList>
    </citation>
    <scope>NUCLEOTIDE SEQUENCE [LARGE SCALE GENOMIC DNA]</scope>
    <source>
        <strain evidence="1 2">CQ-2017a</strain>
    </source>
</reference>
<organism evidence="1 2">
    <name type="scientific">Sphaceloma murrayae</name>
    <dbReference type="NCBI Taxonomy" id="2082308"/>
    <lineage>
        <taxon>Eukaryota</taxon>
        <taxon>Fungi</taxon>
        <taxon>Dikarya</taxon>
        <taxon>Ascomycota</taxon>
        <taxon>Pezizomycotina</taxon>
        <taxon>Dothideomycetes</taxon>
        <taxon>Dothideomycetidae</taxon>
        <taxon>Myriangiales</taxon>
        <taxon>Elsinoaceae</taxon>
        <taxon>Sphaceloma</taxon>
    </lineage>
</organism>
<dbReference type="SUPFAM" id="SSF53335">
    <property type="entry name" value="S-adenosyl-L-methionine-dependent methyltransferases"/>
    <property type="match status" value="1"/>
</dbReference>
<comment type="caution">
    <text evidence="1">The sequence shown here is derived from an EMBL/GenBank/DDBJ whole genome shotgun (WGS) entry which is preliminary data.</text>
</comment>
<dbReference type="GO" id="GO:0003676">
    <property type="term" value="F:nucleic acid binding"/>
    <property type="evidence" value="ECO:0007669"/>
    <property type="project" value="InterPro"/>
</dbReference>
<dbReference type="EMBL" id="NKHZ01000086">
    <property type="protein sequence ID" value="PNS14424.1"/>
    <property type="molecule type" value="Genomic_DNA"/>
</dbReference>
<dbReference type="InterPro" id="IPR002052">
    <property type="entry name" value="DNA_methylase_N6_adenine_CS"/>
</dbReference>
<proteinExistence type="predicted"/>
<dbReference type="Gene3D" id="3.40.50.150">
    <property type="entry name" value="Vaccinia Virus protein VP39"/>
    <property type="match status" value="1"/>
</dbReference>
<dbReference type="GO" id="GO:0032259">
    <property type="term" value="P:methylation"/>
    <property type="evidence" value="ECO:0007669"/>
    <property type="project" value="UniProtKB-KW"/>
</dbReference>
<evidence type="ECO:0000313" key="1">
    <source>
        <dbReference type="EMBL" id="PNS14424.1"/>
    </source>
</evidence>
<dbReference type="PANTHER" id="PTHR18895:SF74">
    <property type="entry name" value="MTRF1L RELEASE FACTOR GLUTAMINE METHYLTRANSFERASE"/>
    <property type="match status" value="1"/>
</dbReference>
<dbReference type="PANTHER" id="PTHR18895">
    <property type="entry name" value="HEMK METHYLTRANSFERASE"/>
    <property type="match status" value="1"/>
</dbReference>
<dbReference type="CDD" id="cd02440">
    <property type="entry name" value="AdoMet_MTases"/>
    <property type="match status" value="1"/>
</dbReference>
<gene>
    <name evidence="1" type="ORF">CAC42_3710</name>
</gene>
<protein>
    <submittedName>
        <fullName evidence="1">Release factor glutamine methyltransferase</fullName>
    </submittedName>
</protein>
<keyword evidence="1" id="KW-0489">Methyltransferase</keyword>
<dbReference type="GO" id="GO:0005739">
    <property type="term" value="C:mitochondrion"/>
    <property type="evidence" value="ECO:0007669"/>
    <property type="project" value="TreeGrafter"/>
</dbReference>
<evidence type="ECO:0000313" key="2">
    <source>
        <dbReference type="Proteomes" id="UP000243797"/>
    </source>
</evidence>
<dbReference type="InterPro" id="IPR029063">
    <property type="entry name" value="SAM-dependent_MTases_sf"/>
</dbReference>
<keyword evidence="1" id="KW-0808">Transferase</keyword>
<dbReference type="InterPro" id="IPR050320">
    <property type="entry name" value="N5-glutamine_MTase"/>
</dbReference>
<dbReference type="AlphaFoldDB" id="A0A2K1QGZ4"/>
<dbReference type="OrthoDB" id="269872at2759"/>